<dbReference type="SMART" id="SM00382">
    <property type="entry name" value="AAA"/>
    <property type="match status" value="1"/>
</dbReference>
<dbReference type="AlphaFoldDB" id="G0TU09"/>
<dbReference type="InterPro" id="IPR003959">
    <property type="entry name" value="ATPase_AAA_core"/>
</dbReference>
<reference evidence="5" key="1">
    <citation type="journal article" date="2012" name="Proc. Natl. Acad. Sci. U.S.A.">
        <title>Antigenic diversity is generated by distinct evolutionary mechanisms in African trypanosome species.</title>
        <authorList>
            <person name="Jackson A.P."/>
            <person name="Berry A."/>
            <person name="Aslett M."/>
            <person name="Allison H.C."/>
            <person name="Burton P."/>
            <person name="Vavrova-Anderson J."/>
            <person name="Brown R."/>
            <person name="Browne H."/>
            <person name="Corton N."/>
            <person name="Hauser H."/>
            <person name="Gamble J."/>
            <person name="Gilderthorp R."/>
            <person name="Marcello L."/>
            <person name="McQuillan J."/>
            <person name="Otto T.D."/>
            <person name="Quail M.A."/>
            <person name="Sanders M.J."/>
            <person name="van Tonder A."/>
            <person name="Ginger M.L."/>
            <person name="Field M.C."/>
            <person name="Barry J.D."/>
            <person name="Hertz-Fowler C."/>
            <person name="Berriman M."/>
        </authorList>
    </citation>
    <scope>NUCLEOTIDE SEQUENCE</scope>
    <source>
        <strain evidence="5">Y486</strain>
    </source>
</reference>
<protein>
    <submittedName>
        <fullName evidence="5">Putative vacuolar transport protein 4A</fullName>
    </submittedName>
</protein>
<evidence type="ECO:0000313" key="5">
    <source>
        <dbReference type="EMBL" id="CCC47442.1"/>
    </source>
</evidence>
<dbReference type="PANTHER" id="PTHR23074:SF163">
    <property type="entry name" value="TRANSPORT PROTEIN 4A, PUTATIVE-RELATED"/>
    <property type="match status" value="1"/>
</dbReference>
<dbReference type="InterPro" id="IPR050304">
    <property type="entry name" value="MT-severing_AAA_ATPase"/>
</dbReference>
<dbReference type="GO" id="GO:0016887">
    <property type="term" value="F:ATP hydrolysis activity"/>
    <property type="evidence" value="ECO:0007669"/>
    <property type="project" value="InterPro"/>
</dbReference>
<dbReference type="InterPro" id="IPR027417">
    <property type="entry name" value="P-loop_NTPase"/>
</dbReference>
<dbReference type="EMBL" id="HE573020">
    <property type="protein sequence ID" value="CCC47442.1"/>
    <property type="molecule type" value="Genomic_DNA"/>
</dbReference>
<dbReference type="Pfam" id="PF09336">
    <property type="entry name" value="Vps4_C"/>
    <property type="match status" value="1"/>
</dbReference>
<organism evidence="5">
    <name type="scientific">Trypanosoma vivax (strain Y486)</name>
    <dbReference type="NCBI Taxonomy" id="1055687"/>
    <lineage>
        <taxon>Eukaryota</taxon>
        <taxon>Discoba</taxon>
        <taxon>Euglenozoa</taxon>
        <taxon>Kinetoplastea</taxon>
        <taxon>Metakinetoplastina</taxon>
        <taxon>Trypanosomatida</taxon>
        <taxon>Trypanosomatidae</taxon>
        <taxon>Trypanosoma</taxon>
        <taxon>Duttonella</taxon>
    </lineage>
</organism>
<dbReference type="OMA" id="WIGDSER"/>
<sequence length="439" mass="48629">MAATFYSRKVDEVSQLVDEARKLLLHYGCHKNADAAALMRLHKLLRSILQSVSLIQAYDPVPHRCNVYDYISKSFHGILELQLEQNLCDNNVQAVPKPGSEEEEGGKGATPLRIPVPHPARGSALGHSAKKVNPVRWADIAGCSDAIAALKRATVLPQRFPQLFQGPRRPLLRILLYGPPGTGKTLLAAATSTECATPLVTISSADIMSKWIGESERHVRRLFEDVASLPRCILFFDEIDAVCGARGVSGESEASRRVKTELLIQLQDLPADRVTFIAATNMPWELDSAILRRFDQQIFVDMPPPDARHKLITGEIKCIPHDLTEDDMHWLVDVTGGYSASDICRVVQHAVMAPVQQIAETEHMRPVDGEEGVRYVPCTQKDEDSIPIERVPPNALHIPTVCRQHFEAALSAFPPTIPSDELEKFVHWRFKGKGTAVSS</sequence>
<accession>G0TU09</accession>
<dbReference type="GO" id="GO:0016197">
    <property type="term" value="P:endosomal transport"/>
    <property type="evidence" value="ECO:0007669"/>
    <property type="project" value="TreeGrafter"/>
</dbReference>
<keyword evidence="2" id="KW-0067">ATP-binding</keyword>
<feature type="domain" description="AAA+ ATPase" evidence="4">
    <location>
        <begin position="170"/>
        <end position="304"/>
    </location>
</feature>
<dbReference type="InterPro" id="IPR015415">
    <property type="entry name" value="Spast_Vps4_C"/>
</dbReference>
<dbReference type="Gene3D" id="3.40.50.300">
    <property type="entry name" value="P-loop containing nucleotide triphosphate hydrolases"/>
    <property type="match status" value="1"/>
</dbReference>
<gene>
    <name evidence="5" type="ORF">TVY486_0401070</name>
</gene>
<keyword evidence="1" id="KW-0547">Nucleotide-binding</keyword>
<evidence type="ECO:0000256" key="3">
    <source>
        <dbReference type="SAM" id="MobiDB-lite"/>
    </source>
</evidence>
<dbReference type="GO" id="GO:0005524">
    <property type="term" value="F:ATP binding"/>
    <property type="evidence" value="ECO:0007669"/>
    <property type="project" value="UniProtKB-KW"/>
</dbReference>
<evidence type="ECO:0000256" key="2">
    <source>
        <dbReference type="ARBA" id="ARBA00022840"/>
    </source>
</evidence>
<dbReference type="SUPFAM" id="SSF52540">
    <property type="entry name" value="P-loop containing nucleoside triphosphate hydrolases"/>
    <property type="match status" value="1"/>
</dbReference>
<proteinExistence type="predicted"/>
<dbReference type="PANTHER" id="PTHR23074">
    <property type="entry name" value="AAA DOMAIN-CONTAINING"/>
    <property type="match status" value="1"/>
</dbReference>
<feature type="region of interest" description="Disordered" evidence="3">
    <location>
        <begin position="92"/>
        <end position="114"/>
    </location>
</feature>
<dbReference type="Pfam" id="PF00004">
    <property type="entry name" value="AAA"/>
    <property type="match status" value="1"/>
</dbReference>
<dbReference type="InterPro" id="IPR003593">
    <property type="entry name" value="AAA+_ATPase"/>
</dbReference>
<name>G0TU09_TRYVY</name>
<dbReference type="GO" id="GO:0007033">
    <property type="term" value="P:vacuole organization"/>
    <property type="evidence" value="ECO:0007669"/>
    <property type="project" value="TreeGrafter"/>
</dbReference>
<dbReference type="Gene3D" id="1.10.8.60">
    <property type="match status" value="1"/>
</dbReference>
<evidence type="ECO:0000259" key="4">
    <source>
        <dbReference type="SMART" id="SM00382"/>
    </source>
</evidence>
<dbReference type="VEuPathDB" id="TriTrypDB:TvY486_0401070"/>
<evidence type="ECO:0000256" key="1">
    <source>
        <dbReference type="ARBA" id="ARBA00022741"/>
    </source>
</evidence>